<proteinExistence type="predicted"/>
<dbReference type="AlphaFoldDB" id="A0A914XBT8"/>
<dbReference type="WBParaSite" id="PSAMB.scaffold747size42120.g8380.t1">
    <property type="protein sequence ID" value="PSAMB.scaffold747size42120.g8380.t1"/>
    <property type="gene ID" value="PSAMB.scaffold747size42120.g8380"/>
</dbReference>
<keyword evidence="1" id="KW-1185">Reference proteome</keyword>
<organism evidence="1 2">
    <name type="scientific">Plectus sambesii</name>
    <dbReference type="NCBI Taxonomy" id="2011161"/>
    <lineage>
        <taxon>Eukaryota</taxon>
        <taxon>Metazoa</taxon>
        <taxon>Ecdysozoa</taxon>
        <taxon>Nematoda</taxon>
        <taxon>Chromadorea</taxon>
        <taxon>Plectida</taxon>
        <taxon>Plectina</taxon>
        <taxon>Plectoidea</taxon>
        <taxon>Plectidae</taxon>
        <taxon>Plectus</taxon>
    </lineage>
</organism>
<accession>A0A914XBT8</accession>
<reference evidence="2" key="1">
    <citation type="submission" date="2022-11" db="UniProtKB">
        <authorList>
            <consortium name="WormBaseParasite"/>
        </authorList>
    </citation>
    <scope>IDENTIFICATION</scope>
</reference>
<evidence type="ECO:0000313" key="2">
    <source>
        <dbReference type="WBParaSite" id="PSAMB.scaffold747size42120.g8380.t1"/>
    </source>
</evidence>
<sequence>MPTDDSSCCSNVADVICNRQAKFIVELREIRPTVEQCHVSLLCFKAELERRQVTSEDLTRVVQRNKLCYEALEHILANNVLNITSGERLGLRQIKEELYLLNNYIEDIKHEELIEPSAQLSRLLMGKVSSAGENMREYMRWTDEKTARRWWLTDLIQFLQVFLKLALFISAAVSVVYHYEQSAPIVTLGLTVLQGVVELLDQFFVKKISPKQIKLSLISVKPSSEA</sequence>
<name>A0A914XBT8_9BILA</name>
<protein>
    <submittedName>
        <fullName evidence="2">Uncharacterized protein</fullName>
    </submittedName>
</protein>
<evidence type="ECO:0000313" key="1">
    <source>
        <dbReference type="Proteomes" id="UP000887566"/>
    </source>
</evidence>
<dbReference type="Proteomes" id="UP000887566">
    <property type="component" value="Unplaced"/>
</dbReference>